<dbReference type="InterPro" id="IPR011043">
    <property type="entry name" value="Gal_Oxase/kelch_b-propeller"/>
</dbReference>
<dbReference type="SUPFAM" id="SSF50965">
    <property type="entry name" value="Galactose oxidase, central domain"/>
    <property type="match status" value="1"/>
</dbReference>
<gene>
    <name evidence="1" type="ORF">OKIOD_LOCUS15943</name>
</gene>
<protein>
    <submittedName>
        <fullName evidence="1">Oidioi.mRNA.OKI2018_I69.chr2.g7178.t1.cds</fullName>
    </submittedName>
</protein>
<keyword evidence="2" id="KW-1185">Reference proteome</keyword>
<dbReference type="Proteomes" id="UP001158576">
    <property type="component" value="Chromosome 2"/>
</dbReference>
<accession>A0ABN7T5T3</accession>
<evidence type="ECO:0000313" key="1">
    <source>
        <dbReference type="EMBL" id="CAG5113028.1"/>
    </source>
</evidence>
<name>A0ABN7T5T3_OIKDI</name>
<proteinExistence type="predicted"/>
<dbReference type="EMBL" id="OU015567">
    <property type="protein sequence ID" value="CAG5113028.1"/>
    <property type="molecule type" value="Genomic_DNA"/>
</dbReference>
<organism evidence="1 2">
    <name type="scientific">Oikopleura dioica</name>
    <name type="common">Tunicate</name>
    <dbReference type="NCBI Taxonomy" id="34765"/>
    <lineage>
        <taxon>Eukaryota</taxon>
        <taxon>Metazoa</taxon>
        <taxon>Chordata</taxon>
        <taxon>Tunicata</taxon>
        <taxon>Appendicularia</taxon>
        <taxon>Copelata</taxon>
        <taxon>Oikopleuridae</taxon>
        <taxon>Oikopleura</taxon>
    </lineage>
</organism>
<evidence type="ECO:0000313" key="2">
    <source>
        <dbReference type="Proteomes" id="UP001158576"/>
    </source>
</evidence>
<reference evidence="1 2" key="1">
    <citation type="submission" date="2021-04" db="EMBL/GenBank/DDBJ databases">
        <authorList>
            <person name="Bliznina A."/>
        </authorList>
    </citation>
    <scope>NUCLEOTIDE SEQUENCE [LARGE SCALE GENOMIC DNA]</scope>
</reference>
<sequence length="372" mass="41279">MAASPFSIDLAPVTPPPMCPELDKNEICSSQCGIELNECKDNCYHADYSCPSRCDAAFLDCKYACPCEGGCPNGCSGCGNPVCQADEYLLILNEWKAFENIGYLVNLSTDEISFSSIDYHGIDIDDTCYAFMKGQHYIIGGYLRPHMILTLEVDKCELTEQGNLEIQHIDGMWGACAVYNDVAHLCFDEEGVDMFGCQTFDGINQNVIDARTQYAHDWSSMAVYNNEMWVVGGCDSYSNGGCHNHVESFDGSSWSLSAAHPDSELVGHLVLDSKHKKTLSDIGEYFNRWAVQKFDGFTWTMIGELSESHAASYTINSGKIINGYAYMGENELDKVRLDENNYSATNLGYDPVGDDFWLYYSPMLLVDGPVCS</sequence>